<evidence type="ECO:0000313" key="1">
    <source>
        <dbReference type="EMBL" id="QCT02321.1"/>
    </source>
</evidence>
<accession>A0A4P8XLF9</accession>
<gene>
    <name evidence="1" type="ORF">E6C60_1605</name>
</gene>
<protein>
    <submittedName>
        <fullName evidence="1">Uncharacterized protein</fullName>
    </submittedName>
</protein>
<name>A0A4P8XLF9_9BACL</name>
<organism evidence="1 2">
    <name type="scientific">Paenibacillus algicola</name>
    <dbReference type="NCBI Taxonomy" id="2565926"/>
    <lineage>
        <taxon>Bacteria</taxon>
        <taxon>Bacillati</taxon>
        <taxon>Bacillota</taxon>
        <taxon>Bacilli</taxon>
        <taxon>Bacillales</taxon>
        <taxon>Paenibacillaceae</taxon>
        <taxon>Paenibacillus</taxon>
    </lineage>
</organism>
<dbReference type="AlphaFoldDB" id="A0A4P8XLF9"/>
<sequence>MWVLHYAHKKVTSLDPAAQELTKSQLLQSYSGYCRAVLLLMDSRGAIHTCSEEIRACLADILNGLSTESWS</sequence>
<dbReference type="Proteomes" id="UP000300879">
    <property type="component" value="Chromosome"/>
</dbReference>
<reference evidence="1 2" key="1">
    <citation type="submission" date="2019-05" db="EMBL/GenBank/DDBJ databases">
        <authorList>
            <person name="Chen C."/>
        </authorList>
    </citation>
    <scope>NUCLEOTIDE SEQUENCE [LARGE SCALE GENOMIC DNA]</scope>
    <source>
        <strain evidence="1 2">HB172198</strain>
    </source>
</reference>
<proteinExistence type="predicted"/>
<keyword evidence="2" id="KW-1185">Reference proteome</keyword>
<dbReference type="KEGG" id="palo:E6C60_1605"/>
<dbReference type="EMBL" id="CP040396">
    <property type="protein sequence ID" value="QCT02321.1"/>
    <property type="molecule type" value="Genomic_DNA"/>
</dbReference>
<evidence type="ECO:0000313" key="2">
    <source>
        <dbReference type="Proteomes" id="UP000300879"/>
    </source>
</evidence>